<organism evidence="2 3">
    <name type="scientific">Aegilops tauschii subsp. strangulata</name>
    <name type="common">Goatgrass</name>
    <dbReference type="NCBI Taxonomy" id="200361"/>
    <lineage>
        <taxon>Eukaryota</taxon>
        <taxon>Viridiplantae</taxon>
        <taxon>Streptophyta</taxon>
        <taxon>Embryophyta</taxon>
        <taxon>Tracheophyta</taxon>
        <taxon>Spermatophyta</taxon>
        <taxon>Magnoliopsida</taxon>
        <taxon>Liliopsida</taxon>
        <taxon>Poales</taxon>
        <taxon>Poaceae</taxon>
        <taxon>BOP clade</taxon>
        <taxon>Pooideae</taxon>
        <taxon>Triticodae</taxon>
        <taxon>Triticeae</taxon>
        <taxon>Triticinae</taxon>
        <taxon>Aegilops</taxon>
    </lineage>
</organism>
<reference evidence="2" key="4">
    <citation type="submission" date="2019-03" db="UniProtKB">
        <authorList>
            <consortium name="EnsemblPlants"/>
        </authorList>
    </citation>
    <scope>IDENTIFICATION</scope>
</reference>
<reference evidence="3" key="2">
    <citation type="journal article" date="2017" name="Nat. Plants">
        <title>The Aegilops tauschii genome reveals multiple impacts of transposons.</title>
        <authorList>
            <person name="Zhao G."/>
            <person name="Zou C."/>
            <person name="Li K."/>
            <person name="Wang K."/>
            <person name="Li T."/>
            <person name="Gao L."/>
            <person name="Zhang X."/>
            <person name="Wang H."/>
            <person name="Yang Z."/>
            <person name="Liu X."/>
            <person name="Jiang W."/>
            <person name="Mao L."/>
            <person name="Kong X."/>
            <person name="Jiao Y."/>
            <person name="Jia J."/>
        </authorList>
    </citation>
    <scope>NUCLEOTIDE SEQUENCE [LARGE SCALE GENOMIC DNA]</scope>
    <source>
        <strain evidence="3">cv. AL8/78</strain>
    </source>
</reference>
<name>A0A453CPG0_AEGTS</name>
<accession>A0A453CPG0</accession>
<sequence length="36" mass="4027">MKQLCEFELAPVKTEVSQFQNGQNRDQGRPLSGFGS</sequence>
<dbReference type="Gramene" id="AET2Gv20913100.65">
    <property type="protein sequence ID" value="AET2Gv20913100.65"/>
    <property type="gene ID" value="AET2Gv20913100"/>
</dbReference>
<feature type="region of interest" description="Disordered" evidence="1">
    <location>
        <begin position="16"/>
        <end position="36"/>
    </location>
</feature>
<dbReference type="AlphaFoldDB" id="A0A453CPG0"/>
<dbReference type="Proteomes" id="UP000015105">
    <property type="component" value="Chromosome 2D"/>
</dbReference>
<protein>
    <submittedName>
        <fullName evidence="2">Uncharacterized protein</fullName>
    </submittedName>
</protein>
<reference evidence="3" key="1">
    <citation type="journal article" date="2014" name="Science">
        <title>Ancient hybridizations among the ancestral genomes of bread wheat.</title>
        <authorList>
            <consortium name="International Wheat Genome Sequencing Consortium,"/>
            <person name="Marcussen T."/>
            <person name="Sandve S.R."/>
            <person name="Heier L."/>
            <person name="Spannagl M."/>
            <person name="Pfeifer M."/>
            <person name="Jakobsen K.S."/>
            <person name="Wulff B.B."/>
            <person name="Steuernagel B."/>
            <person name="Mayer K.F."/>
            <person name="Olsen O.A."/>
        </authorList>
    </citation>
    <scope>NUCLEOTIDE SEQUENCE [LARGE SCALE GENOMIC DNA]</scope>
    <source>
        <strain evidence="3">cv. AL8/78</strain>
    </source>
</reference>
<reference evidence="2" key="3">
    <citation type="journal article" date="2017" name="Nature">
        <title>Genome sequence of the progenitor of the wheat D genome Aegilops tauschii.</title>
        <authorList>
            <person name="Luo M.C."/>
            <person name="Gu Y.Q."/>
            <person name="Puiu D."/>
            <person name="Wang H."/>
            <person name="Twardziok S.O."/>
            <person name="Deal K.R."/>
            <person name="Huo N."/>
            <person name="Zhu T."/>
            <person name="Wang L."/>
            <person name="Wang Y."/>
            <person name="McGuire P.E."/>
            <person name="Liu S."/>
            <person name="Long H."/>
            <person name="Ramasamy R.K."/>
            <person name="Rodriguez J.C."/>
            <person name="Van S.L."/>
            <person name="Yuan L."/>
            <person name="Wang Z."/>
            <person name="Xia Z."/>
            <person name="Xiao L."/>
            <person name="Anderson O.D."/>
            <person name="Ouyang S."/>
            <person name="Liang Y."/>
            <person name="Zimin A.V."/>
            <person name="Pertea G."/>
            <person name="Qi P."/>
            <person name="Bennetzen J.L."/>
            <person name="Dai X."/>
            <person name="Dawson M.W."/>
            <person name="Muller H.G."/>
            <person name="Kugler K."/>
            <person name="Rivarola-Duarte L."/>
            <person name="Spannagl M."/>
            <person name="Mayer K.F.X."/>
            <person name="Lu F.H."/>
            <person name="Bevan M.W."/>
            <person name="Leroy P."/>
            <person name="Li P."/>
            <person name="You F.M."/>
            <person name="Sun Q."/>
            <person name="Liu Z."/>
            <person name="Lyons E."/>
            <person name="Wicker T."/>
            <person name="Salzberg S.L."/>
            <person name="Devos K.M."/>
            <person name="Dvorak J."/>
        </authorList>
    </citation>
    <scope>NUCLEOTIDE SEQUENCE [LARGE SCALE GENOMIC DNA]</scope>
    <source>
        <strain evidence="2">cv. AL8/78</strain>
    </source>
</reference>
<evidence type="ECO:0000256" key="1">
    <source>
        <dbReference type="SAM" id="MobiDB-lite"/>
    </source>
</evidence>
<evidence type="ECO:0000313" key="2">
    <source>
        <dbReference type="EnsemblPlants" id="AET2Gv20913100.65"/>
    </source>
</evidence>
<feature type="compositionally biased region" description="Polar residues" evidence="1">
    <location>
        <begin position="16"/>
        <end position="25"/>
    </location>
</feature>
<keyword evidence="3" id="KW-1185">Reference proteome</keyword>
<proteinExistence type="predicted"/>
<evidence type="ECO:0000313" key="3">
    <source>
        <dbReference type="Proteomes" id="UP000015105"/>
    </source>
</evidence>
<reference evidence="2" key="5">
    <citation type="journal article" date="2021" name="G3 (Bethesda)">
        <title>Aegilops tauschii genome assembly Aet v5.0 features greater sequence contiguity and improved annotation.</title>
        <authorList>
            <person name="Wang L."/>
            <person name="Zhu T."/>
            <person name="Rodriguez J.C."/>
            <person name="Deal K.R."/>
            <person name="Dubcovsky J."/>
            <person name="McGuire P.E."/>
            <person name="Lux T."/>
            <person name="Spannagl M."/>
            <person name="Mayer K.F.X."/>
            <person name="Baldrich P."/>
            <person name="Meyers B.C."/>
            <person name="Huo N."/>
            <person name="Gu Y.Q."/>
            <person name="Zhou H."/>
            <person name="Devos K.M."/>
            <person name="Bennetzen J.L."/>
            <person name="Unver T."/>
            <person name="Budak H."/>
            <person name="Gulick P.J."/>
            <person name="Galiba G."/>
            <person name="Kalapos B."/>
            <person name="Nelson D.R."/>
            <person name="Li P."/>
            <person name="You F.M."/>
            <person name="Luo M.C."/>
            <person name="Dvorak J."/>
        </authorList>
    </citation>
    <scope>NUCLEOTIDE SEQUENCE [LARGE SCALE GENOMIC DNA]</scope>
    <source>
        <strain evidence="2">cv. AL8/78</strain>
    </source>
</reference>
<dbReference type="EnsemblPlants" id="AET2Gv20913100.65">
    <property type="protein sequence ID" value="AET2Gv20913100.65"/>
    <property type="gene ID" value="AET2Gv20913100"/>
</dbReference>